<feature type="chain" id="PRO_5043089433" evidence="2">
    <location>
        <begin position="23"/>
        <end position="467"/>
    </location>
</feature>
<dbReference type="AlphaFoldDB" id="A0AAW4XS82"/>
<reference evidence="4 5" key="1">
    <citation type="submission" date="2021-11" db="EMBL/GenBank/DDBJ databases">
        <title>Genome sequence.</title>
        <authorList>
            <person name="Sun Q."/>
        </authorList>
    </citation>
    <scope>NUCLEOTIDE SEQUENCE [LARGE SCALE GENOMIC DNA]</scope>
    <source>
        <strain evidence="4 5">KCTC 12005</strain>
    </source>
</reference>
<dbReference type="Gene3D" id="1.20.1600.10">
    <property type="entry name" value="Outer membrane efflux proteins (OEP)"/>
    <property type="match status" value="1"/>
</dbReference>
<dbReference type="NCBIfam" id="TIGR01845">
    <property type="entry name" value="outer_NodT"/>
    <property type="match status" value="1"/>
</dbReference>
<dbReference type="PANTHER" id="PTHR30203">
    <property type="entry name" value="OUTER MEMBRANE CATION EFFLUX PROTEIN"/>
    <property type="match status" value="1"/>
</dbReference>
<proteinExistence type="inferred from homology"/>
<dbReference type="GO" id="GO:0005886">
    <property type="term" value="C:plasma membrane"/>
    <property type="evidence" value="ECO:0007669"/>
    <property type="project" value="UniProtKB-SubCell"/>
</dbReference>
<name>A0AAW4XS82_9BURK</name>
<dbReference type="Proteomes" id="UP001199260">
    <property type="component" value="Unassembled WGS sequence"/>
</dbReference>
<feature type="coiled-coil region" evidence="3">
    <location>
        <begin position="383"/>
        <end position="410"/>
    </location>
</feature>
<dbReference type="GO" id="GO:0015562">
    <property type="term" value="F:efflux transmembrane transporter activity"/>
    <property type="evidence" value="ECO:0007669"/>
    <property type="project" value="InterPro"/>
</dbReference>
<evidence type="ECO:0000313" key="5">
    <source>
        <dbReference type="Proteomes" id="UP001199260"/>
    </source>
</evidence>
<sequence length="467" mass="49578">MQIFPIASALAAALVLAGCVSAPPQVQQSQLQALDVSAQWQRSDAAQGDAVSQGWWRSFGSAELDALVADAQQHSLDVAAAMARVQQAQASARYAGAELLPTVNATAQAGHQGRLGGHAETTGRNLSVGLAASYELDLWGRLQSQRDAAGAALRASSFDHDTVRLSVTAAVADAWLLNVGLRERGEIAQRNLQTAERLLALVESKANFGAATSLELAQQRGLVAAQRRALAALDQQQADAQRSLALLLGQAQGPAVSQSSVLALQVPRIDQGEPIELVTRRPDIARAEARLQAADADLEAARAAMLPRLSLTAELGAQGRQLHRVLDNPLYSLAAGLAAPIFDAGRLAANRDLVIAQREELLLAYRQSIVQAFSDVQTALNAVAGVQQQALAQEEELRQARKALALAEARYRAGAETQLVLLDTQRSLYQAQDLAVQLHQERLRASVALYKALGGGWGQVQSEPSKG</sequence>
<organism evidence="4 5">
    <name type="scientific">Comamonas koreensis</name>
    <dbReference type="NCBI Taxonomy" id="160825"/>
    <lineage>
        <taxon>Bacteria</taxon>
        <taxon>Pseudomonadati</taxon>
        <taxon>Pseudomonadota</taxon>
        <taxon>Betaproteobacteria</taxon>
        <taxon>Burkholderiales</taxon>
        <taxon>Comamonadaceae</taxon>
        <taxon>Comamonas</taxon>
    </lineage>
</organism>
<dbReference type="Gene3D" id="2.20.200.10">
    <property type="entry name" value="Outer membrane efflux proteins (OEP)"/>
    <property type="match status" value="1"/>
</dbReference>
<evidence type="ECO:0000256" key="2">
    <source>
        <dbReference type="RuleBase" id="RU362097"/>
    </source>
</evidence>
<dbReference type="EMBL" id="JAJNCT010000005">
    <property type="protein sequence ID" value="MCD2164438.1"/>
    <property type="molecule type" value="Genomic_DNA"/>
</dbReference>
<evidence type="ECO:0000256" key="1">
    <source>
        <dbReference type="ARBA" id="ARBA00007613"/>
    </source>
</evidence>
<keyword evidence="2" id="KW-0472">Membrane</keyword>
<keyword evidence="3" id="KW-0175">Coiled coil</keyword>
<evidence type="ECO:0000256" key="3">
    <source>
        <dbReference type="SAM" id="Coils"/>
    </source>
</evidence>
<keyword evidence="2" id="KW-1134">Transmembrane beta strand</keyword>
<dbReference type="RefSeq" id="WP_230771749.1">
    <property type="nucleotide sequence ID" value="NZ_JAJNCT010000005.1"/>
</dbReference>
<keyword evidence="2" id="KW-0564">Palmitate</keyword>
<feature type="signal peptide" evidence="2">
    <location>
        <begin position="1"/>
        <end position="22"/>
    </location>
</feature>
<protein>
    <submittedName>
        <fullName evidence="4">Efflux transporter outer membrane subunit</fullName>
    </submittedName>
</protein>
<comment type="subcellular location">
    <subcellularLocation>
        <location evidence="2">Cell membrane</location>
        <topology evidence="2">Lipid-anchor</topology>
    </subcellularLocation>
</comment>
<keyword evidence="2" id="KW-0449">Lipoprotein</keyword>
<evidence type="ECO:0000313" key="4">
    <source>
        <dbReference type="EMBL" id="MCD2164438.1"/>
    </source>
</evidence>
<dbReference type="PANTHER" id="PTHR30203:SF33">
    <property type="entry name" value="BLR4455 PROTEIN"/>
    <property type="match status" value="1"/>
</dbReference>
<keyword evidence="2" id="KW-0812">Transmembrane</keyword>
<gene>
    <name evidence="4" type="ORF">LPW39_04745</name>
</gene>
<dbReference type="InterPro" id="IPR003423">
    <property type="entry name" value="OMP_efflux"/>
</dbReference>
<dbReference type="InterPro" id="IPR010131">
    <property type="entry name" value="MdtP/NodT-like"/>
</dbReference>
<dbReference type="Pfam" id="PF02321">
    <property type="entry name" value="OEP"/>
    <property type="match status" value="2"/>
</dbReference>
<dbReference type="SUPFAM" id="SSF56954">
    <property type="entry name" value="Outer membrane efflux proteins (OEP)"/>
    <property type="match status" value="1"/>
</dbReference>
<comment type="similarity">
    <text evidence="1 2">Belongs to the outer membrane factor (OMF) (TC 1.B.17) family.</text>
</comment>
<keyword evidence="2" id="KW-0732">Signal</keyword>
<keyword evidence="5" id="KW-1185">Reference proteome</keyword>
<accession>A0AAW4XS82</accession>
<comment type="caution">
    <text evidence="4">The sequence shown here is derived from an EMBL/GenBank/DDBJ whole genome shotgun (WGS) entry which is preliminary data.</text>
</comment>